<feature type="transmembrane region" description="Helical" evidence="1">
    <location>
        <begin position="137"/>
        <end position="158"/>
    </location>
</feature>
<gene>
    <name evidence="2" type="ORF">HBE96_10740</name>
</gene>
<keyword evidence="3" id="KW-1185">Reference proteome</keyword>
<feature type="transmembrane region" description="Helical" evidence="1">
    <location>
        <begin position="164"/>
        <end position="186"/>
    </location>
</feature>
<accession>A0A7Y0HNH6</accession>
<protein>
    <submittedName>
        <fullName evidence="2">Zinc ribbon domain-containing protein</fullName>
    </submittedName>
</protein>
<evidence type="ECO:0000313" key="2">
    <source>
        <dbReference type="EMBL" id="NMM63165.1"/>
    </source>
</evidence>
<dbReference type="Proteomes" id="UP000537131">
    <property type="component" value="Unassembled WGS sequence"/>
</dbReference>
<dbReference type="AlphaFoldDB" id="A0A7Y0HNH6"/>
<feature type="transmembrane region" description="Helical" evidence="1">
    <location>
        <begin position="21"/>
        <end position="40"/>
    </location>
</feature>
<organism evidence="2 3">
    <name type="scientific">Clostridium muellerianum</name>
    <dbReference type="NCBI Taxonomy" id="2716538"/>
    <lineage>
        <taxon>Bacteria</taxon>
        <taxon>Bacillati</taxon>
        <taxon>Bacillota</taxon>
        <taxon>Clostridia</taxon>
        <taxon>Eubacteriales</taxon>
        <taxon>Clostridiaceae</taxon>
        <taxon>Clostridium</taxon>
    </lineage>
</organism>
<feature type="transmembrane region" description="Helical" evidence="1">
    <location>
        <begin position="103"/>
        <end position="125"/>
    </location>
</feature>
<reference evidence="2 3" key="1">
    <citation type="submission" date="2020-04" db="EMBL/GenBank/DDBJ databases">
        <authorList>
            <person name="Doyle D.A."/>
        </authorList>
    </citation>
    <scope>NUCLEOTIDE SEQUENCE [LARGE SCALE GENOMIC DNA]</scope>
    <source>
        <strain evidence="2 3">P21</strain>
    </source>
</reference>
<evidence type="ECO:0000256" key="1">
    <source>
        <dbReference type="SAM" id="Phobius"/>
    </source>
</evidence>
<keyword evidence="1" id="KW-0812">Transmembrane</keyword>
<proteinExistence type="predicted"/>
<comment type="caution">
    <text evidence="2">The sequence shown here is derived from an EMBL/GenBank/DDBJ whole genome shotgun (WGS) entry which is preliminary data.</text>
</comment>
<keyword evidence="1" id="KW-0472">Membrane</keyword>
<dbReference type="EMBL" id="JABBNI010000018">
    <property type="protein sequence ID" value="NMM63165.1"/>
    <property type="molecule type" value="Genomic_DNA"/>
</dbReference>
<evidence type="ECO:0000313" key="3">
    <source>
        <dbReference type="Proteomes" id="UP000537131"/>
    </source>
</evidence>
<dbReference type="RefSeq" id="WP_169297765.1">
    <property type="nucleotide sequence ID" value="NZ_JABBNI010000018.1"/>
</dbReference>
<feature type="transmembrane region" description="Helical" evidence="1">
    <location>
        <begin position="198"/>
        <end position="220"/>
    </location>
</feature>
<sequence>MKMLFKPVSGAKQFVQNSEKSSVIGLTIFLVIIQGILGMWKVNQVISTIQSIALDLVQKISNIANLIIPGSSGKMLSTNDIMDLTGEMSKVRSLINIPYGKVFLQNSAVFLCAIITLFIIIYLGTTILSKDKKDPFVVYKASLIVLVPTLYFEIFSILFSYVLFYIGAGVFLIGVIVSLACLTVIIREELFVDENHTVFIIAVSFLGIFIIVSMCMQKFLVSNISDIIMSVTNVMKNVRF</sequence>
<reference evidence="2 3" key="2">
    <citation type="submission" date="2020-06" db="EMBL/GenBank/DDBJ databases">
        <title>Complete Genome Sequence of Clostridium muelleri sp. nov. P21T, an Acid-Alcohol Producing Acetogen Isolated from Old Hay.</title>
        <authorList>
            <person name="Duncan K.E."/>
            <person name="Tanner R.S."/>
        </authorList>
    </citation>
    <scope>NUCLEOTIDE SEQUENCE [LARGE SCALE GENOMIC DNA]</scope>
    <source>
        <strain evidence="2 3">P21</strain>
    </source>
</reference>
<keyword evidence="1" id="KW-1133">Transmembrane helix</keyword>
<name>A0A7Y0HNH6_9CLOT</name>